<evidence type="ECO:0000313" key="8">
    <source>
        <dbReference type="Proteomes" id="UP000295277"/>
    </source>
</evidence>
<comment type="subcellular location">
    <subcellularLocation>
        <location evidence="1">Cell outer membrane</location>
    </subcellularLocation>
</comment>
<evidence type="ECO:0000256" key="1">
    <source>
        <dbReference type="ARBA" id="ARBA00004442"/>
    </source>
</evidence>
<evidence type="ECO:0000256" key="2">
    <source>
        <dbReference type="ARBA" id="ARBA00023136"/>
    </source>
</evidence>
<dbReference type="SUPFAM" id="SSF103088">
    <property type="entry name" value="OmpA-like"/>
    <property type="match status" value="1"/>
</dbReference>
<evidence type="ECO:0000313" key="7">
    <source>
        <dbReference type="EMBL" id="TCM82567.1"/>
    </source>
</evidence>
<dbReference type="RefSeq" id="WP_132695639.1">
    <property type="nucleotide sequence ID" value="NZ_SLVM01000016.1"/>
</dbReference>
<dbReference type="Pfam" id="PF00691">
    <property type="entry name" value="OmpA"/>
    <property type="match status" value="1"/>
</dbReference>
<sequence>MRAKTPLLVAAAGALALAACTPTTTDTGDPRQRTKEGALIGAGLGAVTGMIVTDGGKRDARDALVGAAVGAAAGAAIGSGLDRQAADLRRDMGNDRINVVNTGSQLVVTMPQDILFAIDSATVRPDLREDLRALARNLNQYPNSTVDIIGHTDNTGSASYNQDLSSRRAGSVAAVLTGAGVDPRRIRAYGRGEEQPVASNLTPEGRAQNRRVEIVIRPTT</sequence>
<dbReference type="OrthoDB" id="9782229at2"/>
<evidence type="ECO:0000256" key="3">
    <source>
        <dbReference type="ARBA" id="ARBA00023237"/>
    </source>
</evidence>
<keyword evidence="3" id="KW-0998">Cell outer membrane</keyword>
<accession>A0A4R1YSE7</accession>
<dbReference type="PRINTS" id="PR01021">
    <property type="entry name" value="OMPADOMAIN"/>
</dbReference>
<keyword evidence="5" id="KW-0732">Signal</keyword>
<dbReference type="InterPro" id="IPR036737">
    <property type="entry name" value="OmpA-like_sf"/>
</dbReference>
<dbReference type="Pfam" id="PF13441">
    <property type="entry name" value="Gly-zipper_YMGG"/>
    <property type="match status" value="1"/>
</dbReference>
<reference evidence="7 8" key="1">
    <citation type="submission" date="2019-03" db="EMBL/GenBank/DDBJ databases">
        <title>Genomic Encyclopedia of Type Strains, Phase IV (KMG-IV): sequencing the most valuable type-strain genomes for metagenomic binning, comparative biology and taxonomic classification.</title>
        <authorList>
            <person name="Goeker M."/>
        </authorList>
    </citation>
    <scope>NUCLEOTIDE SEQUENCE [LARGE SCALE GENOMIC DNA]</scope>
    <source>
        <strain evidence="7 8">DSM 21153</strain>
    </source>
</reference>
<feature type="chain" id="PRO_5020967734" evidence="5">
    <location>
        <begin position="19"/>
        <end position="220"/>
    </location>
</feature>
<dbReference type="InterPro" id="IPR006664">
    <property type="entry name" value="OMP_bac"/>
</dbReference>
<feature type="domain" description="OmpA-like" evidence="6">
    <location>
        <begin position="103"/>
        <end position="220"/>
    </location>
</feature>
<dbReference type="AlphaFoldDB" id="A0A4R1YSE7"/>
<dbReference type="PANTHER" id="PTHR30329">
    <property type="entry name" value="STATOR ELEMENT OF FLAGELLAR MOTOR COMPLEX"/>
    <property type="match status" value="1"/>
</dbReference>
<feature type="signal peptide" evidence="5">
    <location>
        <begin position="1"/>
        <end position="18"/>
    </location>
</feature>
<evidence type="ECO:0000256" key="5">
    <source>
        <dbReference type="SAM" id="SignalP"/>
    </source>
</evidence>
<dbReference type="PANTHER" id="PTHR30329:SF21">
    <property type="entry name" value="LIPOPROTEIN YIAD-RELATED"/>
    <property type="match status" value="1"/>
</dbReference>
<dbReference type="InterPro" id="IPR006665">
    <property type="entry name" value="OmpA-like"/>
</dbReference>
<evidence type="ECO:0000259" key="6">
    <source>
        <dbReference type="PROSITE" id="PS51123"/>
    </source>
</evidence>
<dbReference type="PROSITE" id="PS51123">
    <property type="entry name" value="OMPA_2"/>
    <property type="match status" value="1"/>
</dbReference>
<keyword evidence="8" id="KW-1185">Reference proteome</keyword>
<dbReference type="Proteomes" id="UP000295277">
    <property type="component" value="Unassembled WGS sequence"/>
</dbReference>
<dbReference type="InterPro" id="IPR050330">
    <property type="entry name" value="Bact_OuterMem_StrucFunc"/>
</dbReference>
<dbReference type="EMBL" id="SLVM01000016">
    <property type="protein sequence ID" value="TCM82567.1"/>
    <property type="molecule type" value="Genomic_DNA"/>
</dbReference>
<organism evidence="7 8">
    <name type="scientific">Rhodovulum steppense</name>
    <dbReference type="NCBI Taxonomy" id="540251"/>
    <lineage>
        <taxon>Bacteria</taxon>
        <taxon>Pseudomonadati</taxon>
        <taxon>Pseudomonadota</taxon>
        <taxon>Alphaproteobacteria</taxon>
        <taxon>Rhodobacterales</taxon>
        <taxon>Paracoccaceae</taxon>
        <taxon>Rhodovulum</taxon>
    </lineage>
</organism>
<dbReference type="CDD" id="cd07185">
    <property type="entry name" value="OmpA_C-like"/>
    <property type="match status" value="1"/>
</dbReference>
<dbReference type="GO" id="GO:0009279">
    <property type="term" value="C:cell outer membrane"/>
    <property type="evidence" value="ECO:0007669"/>
    <property type="project" value="UniProtKB-SubCell"/>
</dbReference>
<proteinExistence type="predicted"/>
<keyword evidence="2 4" id="KW-0472">Membrane</keyword>
<dbReference type="PROSITE" id="PS51257">
    <property type="entry name" value="PROKAR_LIPOPROTEIN"/>
    <property type="match status" value="1"/>
</dbReference>
<gene>
    <name evidence="7" type="ORF">EV216_11622</name>
</gene>
<name>A0A4R1YSE7_9RHOB</name>
<dbReference type="Gene3D" id="3.30.1330.60">
    <property type="entry name" value="OmpA-like domain"/>
    <property type="match status" value="1"/>
</dbReference>
<comment type="caution">
    <text evidence="7">The sequence shown here is derived from an EMBL/GenBank/DDBJ whole genome shotgun (WGS) entry which is preliminary data.</text>
</comment>
<evidence type="ECO:0000256" key="4">
    <source>
        <dbReference type="PROSITE-ProRule" id="PRU00473"/>
    </source>
</evidence>
<dbReference type="InterPro" id="IPR027367">
    <property type="entry name" value="Gly-zipper_YMGG"/>
</dbReference>
<dbReference type="PRINTS" id="PR01023">
    <property type="entry name" value="NAFLGMOTY"/>
</dbReference>
<protein>
    <submittedName>
        <fullName evidence="7">Outer membrane protein OmpA-like peptidoglycan-associated protein</fullName>
    </submittedName>
</protein>